<sequence length="243" mass="27915">MKTVVIFLAVFYCCSFAYASDGEKDEGGQIRLCTCEEMDSCWKQMHEDMKPCTEKCKEKLTAPGLDSEDAKKCFEHKHDGKSNCHKEMQAKMCAKDDHTFVNRNETWQGKKTLKKDVENSIEDDESHSKKLSGGWKHHHGHHRGHGFFAFVRKNFGESGKDFVKCMRSCFRQKKNKGCMKTLGCGVKKIDRKEFHHMRGECADKREEKKEQLCKCLTDAGMKNVICEFGSKKNSTTETSTEKN</sequence>
<proteinExistence type="predicted"/>
<dbReference type="WBParaSite" id="PS1159_v2.g24270.t1">
    <property type="protein sequence ID" value="PS1159_v2.g24270.t1"/>
    <property type="gene ID" value="PS1159_v2.g24270"/>
</dbReference>
<evidence type="ECO:0000313" key="1">
    <source>
        <dbReference type="Proteomes" id="UP000887580"/>
    </source>
</evidence>
<name>A0AC35G5G3_9BILA</name>
<protein>
    <submittedName>
        <fullName evidence="2">Uncharacterized protein</fullName>
    </submittedName>
</protein>
<reference evidence="2" key="1">
    <citation type="submission" date="2022-11" db="UniProtKB">
        <authorList>
            <consortium name="WormBaseParasite"/>
        </authorList>
    </citation>
    <scope>IDENTIFICATION</scope>
</reference>
<evidence type="ECO:0000313" key="2">
    <source>
        <dbReference type="WBParaSite" id="PS1159_v2.g24270.t1"/>
    </source>
</evidence>
<dbReference type="Proteomes" id="UP000887580">
    <property type="component" value="Unplaced"/>
</dbReference>
<accession>A0AC35G5G3</accession>
<organism evidence="1 2">
    <name type="scientific">Panagrolaimus sp. PS1159</name>
    <dbReference type="NCBI Taxonomy" id="55785"/>
    <lineage>
        <taxon>Eukaryota</taxon>
        <taxon>Metazoa</taxon>
        <taxon>Ecdysozoa</taxon>
        <taxon>Nematoda</taxon>
        <taxon>Chromadorea</taxon>
        <taxon>Rhabditida</taxon>
        <taxon>Tylenchina</taxon>
        <taxon>Panagrolaimomorpha</taxon>
        <taxon>Panagrolaimoidea</taxon>
        <taxon>Panagrolaimidae</taxon>
        <taxon>Panagrolaimus</taxon>
    </lineage>
</organism>